<dbReference type="InterPro" id="IPR004263">
    <property type="entry name" value="Exostosin"/>
</dbReference>
<protein>
    <submittedName>
        <fullName evidence="2">Exostosin family protein</fullName>
    </submittedName>
</protein>
<evidence type="ECO:0000313" key="2">
    <source>
        <dbReference type="EMBL" id="ADC36147.1"/>
    </source>
</evidence>
<reference evidence="2" key="2">
    <citation type="journal article" date="2010" name="Appl. Environ. Microbiol.">
        <title>Comparative analysis of acidobacterial genomic fragments from terrestrial and aquatic metagenomic libraries, with emphasis on acidobacteria subdivision 6.</title>
        <authorList>
            <person name="Kielak A.M."/>
            <person name="van Veen J.A."/>
            <person name="Kowalchuk G.A."/>
        </authorList>
    </citation>
    <scope>NUCLEOTIDE SEQUENCE</scope>
</reference>
<feature type="domain" description="Exostosin GT47" evidence="1">
    <location>
        <begin position="98"/>
        <end position="224"/>
    </location>
</feature>
<name>E3T753_9BACT</name>
<reference evidence="2" key="1">
    <citation type="submission" date="2009-12" db="EMBL/GenBank/DDBJ databases">
        <authorList>
            <person name="Kielak A."/>
            <person name="van Veen J.A."/>
            <person name="Kowalchuk G.A."/>
        </authorList>
    </citation>
    <scope>NUCLEOTIDE SEQUENCE</scope>
</reference>
<proteinExistence type="predicted"/>
<dbReference type="EMBL" id="GU260714">
    <property type="protein sequence ID" value="ADC36147.1"/>
    <property type="molecule type" value="Genomic_DNA"/>
</dbReference>
<dbReference type="GO" id="GO:0016757">
    <property type="term" value="F:glycosyltransferase activity"/>
    <property type="evidence" value="ECO:0007669"/>
    <property type="project" value="InterPro"/>
</dbReference>
<evidence type="ECO:0000259" key="1">
    <source>
        <dbReference type="Pfam" id="PF03016"/>
    </source>
</evidence>
<dbReference type="Pfam" id="PF03016">
    <property type="entry name" value="Exostosin_GT47"/>
    <property type="match status" value="1"/>
</dbReference>
<sequence>MLELHRVAEPPLHALVDDPETADMILFVAGWQAHGEGVADSPLPKKYPDKCFIYFDDDGFVPLLPGIYTNAEKLWGIDLGRTESHMFIDALNPNVAPIPNAEKKYLFSFAGGSTSLLRKKLYKIDFGREDVLVRNTSDYYHWDPSQEGRAARQKEYAETIASSHFGLCPRGASAGGLRLFEVMQMGVAPVMISDRFRLPVGPDWSKFLIDVPETRIKDLPQILEPLVGESAERGRLARQAWEQYFSPPAMFNGIVAACVRAKERRKISERWIQPFWGFMLWRRRMYNWSRAALKSVVLWVFKLMGRKFVYDLNTR</sequence>
<accession>E3T753</accession>
<organism evidence="2">
    <name type="scientific">uncultured bacterium 162</name>
    <dbReference type="NCBI Taxonomy" id="698381"/>
    <lineage>
        <taxon>Bacteria</taxon>
        <taxon>environmental samples</taxon>
    </lineage>
</organism>
<dbReference type="AlphaFoldDB" id="E3T753"/>
<dbReference type="PANTHER" id="PTHR11062">
    <property type="entry name" value="EXOSTOSIN HEPARAN SULFATE GLYCOSYLTRANSFERASE -RELATED"/>
    <property type="match status" value="1"/>
</dbReference>
<dbReference type="InterPro" id="IPR040911">
    <property type="entry name" value="Exostosin_GT47"/>
</dbReference>